<organism evidence="1 2">
    <name type="scientific">Amycolatopsis coloradensis</name>
    <dbReference type="NCBI Taxonomy" id="76021"/>
    <lineage>
        <taxon>Bacteria</taxon>
        <taxon>Bacillati</taxon>
        <taxon>Actinomycetota</taxon>
        <taxon>Actinomycetes</taxon>
        <taxon>Pseudonocardiales</taxon>
        <taxon>Pseudonocardiaceae</taxon>
        <taxon>Amycolatopsis</taxon>
    </lineage>
</organism>
<evidence type="ECO:0000313" key="2">
    <source>
        <dbReference type="Proteomes" id="UP001456344"/>
    </source>
</evidence>
<accession>A0ACD5B8M5</accession>
<dbReference type="EMBL" id="CP150484">
    <property type="protein sequence ID" value="WYW15769.1"/>
    <property type="molecule type" value="Genomic_DNA"/>
</dbReference>
<name>A0ACD5B8M5_9PSEU</name>
<dbReference type="Proteomes" id="UP001456344">
    <property type="component" value="Chromosome"/>
</dbReference>
<evidence type="ECO:0000313" key="1">
    <source>
        <dbReference type="EMBL" id="WYW15769.1"/>
    </source>
</evidence>
<sequence>MGSRRAAVGGALVTLRPRLACGRTLPDTAGCRSAPPTGRAVRPLPPWTGAAAASGAQVRQ</sequence>
<reference evidence="1" key="1">
    <citation type="submission" date="2023-10" db="EMBL/GenBank/DDBJ databases">
        <title>Whole genome sequencing of actinobacterial strain Amycolatopsis sp. (BCA-696) identifies the underlying plant growth-promoting genes.</title>
        <authorList>
            <person name="Gandham P."/>
            <person name="Vadla N."/>
            <person name="Saji A."/>
            <person name="Srinivas V."/>
            <person name="Ruperao P."/>
            <person name="Selvanayagam S."/>
            <person name="Saxena R.K."/>
            <person name="Rathore A."/>
            <person name="Gopalakrishnan S."/>
            <person name="Thakur V."/>
        </authorList>
    </citation>
    <scope>NUCLEOTIDE SEQUENCE</scope>
    <source>
        <strain evidence="1">BCA-696</strain>
    </source>
</reference>
<keyword evidence="2" id="KW-1185">Reference proteome</keyword>
<proteinExistence type="predicted"/>
<gene>
    <name evidence="1" type="ORF">LCL61_09405</name>
</gene>
<protein>
    <submittedName>
        <fullName evidence="1">Uncharacterized protein</fullName>
    </submittedName>
</protein>